<dbReference type="SMART" id="SM00388">
    <property type="entry name" value="HisKA"/>
    <property type="match status" value="1"/>
</dbReference>
<dbReference type="SUPFAM" id="SSF55785">
    <property type="entry name" value="PYP-like sensor domain (PAS domain)"/>
    <property type="match status" value="4"/>
</dbReference>
<dbReference type="InterPro" id="IPR036890">
    <property type="entry name" value="HATPase_C_sf"/>
</dbReference>
<keyword evidence="5" id="KW-0808">Transferase</keyword>
<dbReference type="SUPFAM" id="SSF55874">
    <property type="entry name" value="ATPase domain of HSP90 chaperone/DNA topoisomerase II/histidine kinase"/>
    <property type="match status" value="1"/>
</dbReference>
<evidence type="ECO:0000256" key="2">
    <source>
        <dbReference type="ARBA" id="ARBA00004370"/>
    </source>
</evidence>
<dbReference type="Gene3D" id="1.10.287.130">
    <property type="match status" value="1"/>
</dbReference>
<dbReference type="InterPro" id="IPR013655">
    <property type="entry name" value="PAS_fold_3"/>
</dbReference>
<evidence type="ECO:0000256" key="11">
    <source>
        <dbReference type="ARBA" id="ARBA00023306"/>
    </source>
</evidence>
<protein>
    <recommendedName>
        <fullName evidence="3">histidine kinase</fullName>
        <ecNumber evidence="3">2.7.13.3</ecNumber>
    </recommendedName>
</protein>
<sequence>MSDSAFVKRDFHRILCDDAEVFSWILSKASIGVFYINLEHQERFHITTSFWDTIGYRKPEKEVELDVFWEVLGVAGKKTIQDLINKTSFNELTKERHYFSFSDKNRRILTATSRHLVYTDSDGKRHLFVKFIADVAQKSSSDNYLKKIKKLRKFNEIYEETNDLACVGGWEVDLIKHKVTWTRVTKEIHGVSKSFEPRFEAGINFYKEGENREKIKTLFSKCVEEGVSFDDEFIIITADGKEKWVRSMGKAEFENGVCIRVYGAFQDISNRKKHQLAREKAENRFTKVFENSSIGIVLVNHQSNLVMANSSARRIFGLDHLSEEEVLEYTIKDVLLPEYIPEAIENRTALMSGDIDHYQMEVECYHGSGKVIWCSFSCSMITETEAQSKLVITQVEDITKRKSLERRALENASKFKRVFEYSPNGMALVDLHGRWRSVNHNLAQMIGYSREELLKMSLREITHPEDRENDAQLFSKIITKELTNYQVEKRYLHKDGSLVHCFLTVSGLFDERGNVRSLIGQVVDMTDEINAKKALESSLNEMRVILDSTTQVIIVETDLDHIIRKFNKGAENLLGYTAEEVIGNQKPAIFHVDEEVENYALKLKEEYGEQVDKHDVFTYKINRGELETRDWTYVRKDGTTFPVQLVVTAIKDDEGKTTGYLGVSADISALKAMEYSLIKAKQKAEAANKYKSEFLANMSHEIRTPLNGVIGFADILMKSPLNENQQKYMETIYASAISLLDLINDILDFSKIEAGKLSLSEERVNITELCGRSVEMIKHEAYQKNIEVLLNIPQKIDQYIIADGLRLRQILINLLSNAVKFTHDGEIELKVEEQNSALHPNKKQFTFSLRDTGIGISEQNLQEIFKAFNQGDASTTRKYGGTGLGLTISNRLLQLMESKLEVRSTLGVGTTFYFTVDFETDSGVNRTPTPFKDIKRALLVDDNTNNRVILEEMLSERNIETVHAANGIDAIEILQEDTNFDIAIVDYNMPYLNGLDLIQHFREELKINKEQLPIILLHSSEDDTEINGRTKALGVAGKLVKPALRNDLFETIDRLDESEQGQLEEVQEATDLSNGTLTILVAEDNPVNKFLTKTILNKITANATIIEADDGAQAVEVYKNQPLDFIFMDIQMPVMSGYEATQEIRKIEPHGDRIPIIALTARALKGEHEKCVASGMDGYIAKPLVLEDLKKVLQEHLNNEKLSVS</sequence>
<dbReference type="eggNOG" id="COG0642">
    <property type="taxonomic scope" value="Bacteria"/>
</dbReference>
<evidence type="ECO:0000256" key="1">
    <source>
        <dbReference type="ARBA" id="ARBA00000085"/>
    </source>
</evidence>
<dbReference type="PROSITE" id="PS50109">
    <property type="entry name" value="HIS_KIN"/>
    <property type="match status" value="1"/>
</dbReference>
<feature type="domain" description="Histidine kinase" evidence="13">
    <location>
        <begin position="697"/>
        <end position="920"/>
    </location>
</feature>
<dbReference type="RefSeq" id="WP_009779781.1">
    <property type="nucleotide sequence ID" value="NZ_CH672395.1"/>
</dbReference>
<keyword evidence="9" id="KW-0902">Two-component regulatory system</keyword>
<dbReference type="InterPro" id="IPR000700">
    <property type="entry name" value="PAS-assoc_C"/>
</dbReference>
<dbReference type="CDD" id="cd17546">
    <property type="entry name" value="REC_hyHK_CKI1_RcsC-like"/>
    <property type="match status" value="1"/>
</dbReference>
<keyword evidence="18" id="KW-1185">Reference proteome</keyword>
<evidence type="ECO:0000256" key="9">
    <source>
        <dbReference type="ARBA" id="ARBA00023012"/>
    </source>
</evidence>
<evidence type="ECO:0000256" key="10">
    <source>
        <dbReference type="ARBA" id="ARBA00023136"/>
    </source>
</evidence>
<dbReference type="PROSITE" id="PS50110">
    <property type="entry name" value="RESPONSE_REGULATORY"/>
    <property type="match status" value="2"/>
</dbReference>
<dbReference type="Pfam" id="PF13426">
    <property type="entry name" value="PAS_9"/>
    <property type="match status" value="3"/>
</dbReference>
<dbReference type="SMART" id="SM00091">
    <property type="entry name" value="PAS"/>
    <property type="match status" value="3"/>
</dbReference>
<dbReference type="InterPro" id="IPR003594">
    <property type="entry name" value="HATPase_dom"/>
</dbReference>
<dbReference type="Gene3D" id="3.40.50.2300">
    <property type="match status" value="2"/>
</dbReference>
<evidence type="ECO:0000256" key="12">
    <source>
        <dbReference type="PROSITE-ProRule" id="PRU00169"/>
    </source>
</evidence>
<dbReference type="Proteomes" id="UP000001601">
    <property type="component" value="Unassembled WGS sequence"/>
</dbReference>
<dbReference type="OrthoDB" id="9811889at2"/>
<dbReference type="eggNOG" id="COG2202">
    <property type="taxonomic scope" value="Bacteria"/>
</dbReference>
<dbReference type="GO" id="GO:0005524">
    <property type="term" value="F:ATP binding"/>
    <property type="evidence" value="ECO:0007669"/>
    <property type="project" value="UniProtKB-KW"/>
</dbReference>
<dbReference type="CDD" id="cd00082">
    <property type="entry name" value="HisKA"/>
    <property type="match status" value="1"/>
</dbReference>
<dbReference type="InterPro" id="IPR005467">
    <property type="entry name" value="His_kinase_dom"/>
</dbReference>
<dbReference type="PRINTS" id="PR00344">
    <property type="entry name" value="BCTRLSENSOR"/>
</dbReference>
<dbReference type="InterPro" id="IPR036097">
    <property type="entry name" value="HisK_dim/P_sf"/>
</dbReference>
<accession>A3XMT5</accession>
<evidence type="ECO:0000256" key="3">
    <source>
        <dbReference type="ARBA" id="ARBA00012438"/>
    </source>
</evidence>
<keyword evidence="8" id="KW-0067">ATP-binding</keyword>
<dbReference type="Gene3D" id="2.10.70.100">
    <property type="match status" value="1"/>
</dbReference>
<comment type="caution">
    <text evidence="17">The sequence shown here is derived from an EMBL/GenBank/DDBJ whole genome shotgun (WGS) entry which is preliminary data.</text>
</comment>
<dbReference type="GO" id="GO:0016020">
    <property type="term" value="C:membrane"/>
    <property type="evidence" value="ECO:0007669"/>
    <property type="project" value="UniProtKB-SubCell"/>
</dbReference>
<feature type="domain" description="PAS" evidence="15">
    <location>
        <begin position="281"/>
        <end position="318"/>
    </location>
</feature>
<dbReference type="SUPFAM" id="SSF52172">
    <property type="entry name" value="CheY-like"/>
    <property type="match status" value="2"/>
</dbReference>
<dbReference type="PANTHER" id="PTHR45339">
    <property type="entry name" value="HYBRID SIGNAL TRANSDUCTION HISTIDINE KINASE J"/>
    <property type="match status" value="1"/>
</dbReference>
<dbReference type="InterPro" id="IPR000014">
    <property type="entry name" value="PAS"/>
</dbReference>
<dbReference type="InterPro" id="IPR003661">
    <property type="entry name" value="HisK_dim/P_dom"/>
</dbReference>
<evidence type="ECO:0000256" key="6">
    <source>
        <dbReference type="ARBA" id="ARBA00022741"/>
    </source>
</evidence>
<feature type="domain" description="PAC" evidence="16">
    <location>
        <begin position="229"/>
        <end position="280"/>
    </location>
</feature>
<dbReference type="InterPro" id="IPR001789">
    <property type="entry name" value="Sig_transdc_resp-reg_receiver"/>
</dbReference>
<dbReference type="eggNOG" id="COG5002">
    <property type="taxonomic scope" value="Bacteria"/>
</dbReference>
<dbReference type="HOGENOM" id="CLU_003749_0_0_10"/>
<dbReference type="Pfam" id="PF00512">
    <property type="entry name" value="HisKA"/>
    <property type="match status" value="1"/>
</dbReference>
<feature type="domain" description="PAC" evidence="16">
    <location>
        <begin position="358"/>
        <end position="410"/>
    </location>
</feature>
<dbReference type="Gene3D" id="3.30.450.20">
    <property type="entry name" value="PAS domain"/>
    <property type="match status" value="4"/>
</dbReference>
<dbReference type="FunFam" id="1.10.287.130:FF:000038">
    <property type="entry name" value="Sensory transduction histidine kinase"/>
    <property type="match status" value="1"/>
</dbReference>
<feature type="domain" description="Response regulatory" evidence="14">
    <location>
        <begin position="936"/>
        <end position="1056"/>
    </location>
</feature>
<dbReference type="STRING" id="398720.MED217_07001"/>
<dbReference type="PANTHER" id="PTHR45339:SF1">
    <property type="entry name" value="HYBRID SIGNAL TRANSDUCTION HISTIDINE KINASE J"/>
    <property type="match status" value="1"/>
</dbReference>
<evidence type="ECO:0000259" key="16">
    <source>
        <dbReference type="PROSITE" id="PS50113"/>
    </source>
</evidence>
<dbReference type="NCBIfam" id="TIGR00229">
    <property type="entry name" value="sensory_box"/>
    <property type="match status" value="3"/>
</dbReference>
<evidence type="ECO:0000259" key="15">
    <source>
        <dbReference type="PROSITE" id="PS50112"/>
    </source>
</evidence>
<dbReference type="SMART" id="SM00086">
    <property type="entry name" value="PAC"/>
    <property type="match status" value="4"/>
</dbReference>
<reference evidence="17 18" key="1">
    <citation type="journal article" date="2007" name="Nature">
        <title>Light stimulates growth of proteorhodopsin-containing marine Flavobacteria.</title>
        <authorList>
            <person name="Gomez-Consarnau L."/>
            <person name="Gonzalez J.M."/>
            <person name="Coll-Llado M."/>
            <person name="Gourdon P."/>
            <person name="Pascher T."/>
            <person name="Neutze R."/>
            <person name="Pedros-Alio C."/>
            <person name="Pinhassi J."/>
        </authorList>
    </citation>
    <scope>NUCLEOTIDE SEQUENCE [LARGE SCALE GENOMIC DNA]</scope>
    <source>
        <strain evidence="17 18">MED217</strain>
    </source>
</reference>
<evidence type="ECO:0000313" key="17">
    <source>
        <dbReference type="EMBL" id="EAQ49132.1"/>
    </source>
</evidence>
<feature type="domain" description="PAC" evidence="16">
    <location>
        <begin position="485"/>
        <end position="537"/>
    </location>
</feature>
<feature type="domain" description="PAC" evidence="16">
    <location>
        <begin position="627"/>
        <end position="679"/>
    </location>
</feature>
<dbReference type="PROSITE" id="PS50113">
    <property type="entry name" value="PAC"/>
    <property type="match status" value="4"/>
</dbReference>
<dbReference type="InterPro" id="IPR001610">
    <property type="entry name" value="PAC"/>
</dbReference>
<evidence type="ECO:0000259" key="13">
    <source>
        <dbReference type="PROSITE" id="PS50109"/>
    </source>
</evidence>
<keyword evidence="4 12" id="KW-0597">Phosphoprotein</keyword>
<dbReference type="Pfam" id="PF02518">
    <property type="entry name" value="HATPase_c"/>
    <property type="match status" value="1"/>
</dbReference>
<dbReference type="InterPro" id="IPR035965">
    <property type="entry name" value="PAS-like_dom_sf"/>
</dbReference>
<evidence type="ECO:0000256" key="4">
    <source>
        <dbReference type="ARBA" id="ARBA00022553"/>
    </source>
</evidence>
<keyword evidence="11" id="KW-0131">Cell cycle</keyword>
<dbReference type="Pfam" id="PF00072">
    <property type="entry name" value="Response_reg"/>
    <property type="match status" value="2"/>
</dbReference>
<dbReference type="Pfam" id="PF08447">
    <property type="entry name" value="PAS_3"/>
    <property type="match status" value="1"/>
</dbReference>
<dbReference type="PROSITE" id="PS50112">
    <property type="entry name" value="PAS"/>
    <property type="match status" value="3"/>
</dbReference>
<dbReference type="GO" id="GO:0000155">
    <property type="term" value="F:phosphorelay sensor kinase activity"/>
    <property type="evidence" value="ECO:0007669"/>
    <property type="project" value="InterPro"/>
</dbReference>
<dbReference type="CDD" id="cd00156">
    <property type="entry name" value="REC"/>
    <property type="match status" value="1"/>
</dbReference>
<dbReference type="Gene3D" id="3.30.565.10">
    <property type="entry name" value="Histidine kinase-like ATPase, C-terminal domain"/>
    <property type="match status" value="1"/>
</dbReference>
<dbReference type="InterPro" id="IPR011006">
    <property type="entry name" value="CheY-like_superfamily"/>
</dbReference>
<evidence type="ECO:0000259" key="14">
    <source>
        <dbReference type="PROSITE" id="PS50110"/>
    </source>
</evidence>
<dbReference type="FunFam" id="3.30.565.10:FF:000010">
    <property type="entry name" value="Sensor histidine kinase RcsC"/>
    <property type="match status" value="1"/>
</dbReference>
<evidence type="ECO:0000256" key="7">
    <source>
        <dbReference type="ARBA" id="ARBA00022777"/>
    </source>
</evidence>
<name>A3XMT5_LEEBM</name>
<dbReference type="SMART" id="SM00387">
    <property type="entry name" value="HATPase_c"/>
    <property type="match status" value="1"/>
</dbReference>
<organism evidence="17 18">
    <name type="scientific">Leeuwenhoekiella blandensis (strain CECT 7118 / CCUG 51940 / KCTC 22103 / MED217)</name>
    <name type="common">Flavobacterium sp. (strain MED217)</name>
    <dbReference type="NCBI Taxonomy" id="398720"/>
    <lineage>
        <taxon>Bacteria</taxon>
        <taxon>Pseudomonadati</taxon>
        <taxon>Bacteroidota</taxon>
        <taxon>Flavobacteriia</taxon>
        <taxon>Flavobacteriales</taxon>
        <taxon>Flavobacteriaceae</taxon>
        <taxon>Leeuwenhoekiella</taxon>
    </lineage>
</organism>
<feature type="modified residue" description="4-aspartylphosphate" evidence="12">
    <location>
        <position position="986"/>
    </location>
</feature>
<dbReference type="EC" id="2.7.13.3" evidence="3"/>
<keyword evidence="7" id="KW-0418">Kinase</keyword>
<gene>
    <name evidence="17" type="ORF">MED217_07001</name>
</gene>
<feature type="modified residue" description="4-aspartylphosphate" evidence="12">
    <location>
        <position position="1129"/>
    </location>
</feature>
<feature type="domain" description="Response regulatory" evidence="14">
    <location>
        <begin position="1078"/>
        <end position="1197"/>
    </location>
</feature>
<keyword evidence="6" id="KW-0547">Nucleotide-binding</keyword>
<dbReference type="InterPro" id="IPR004358">
    <property type="entry name" value="Sig_transdc_His_kin-like_C"/>
</dbReference>
<dbReference type="EMBL" id="AANC01000005">
    <property type="protein sequence ID" value="EAQ49132.1"/>
    <property type="molecule type" value="Genomic_DNA"/>
</dbReference>
<dbReference type="CDD" id="cd16922">
    <property type="entry name" value="HATPase_EvgS-ArcB-TorS-like"/>
    <property type="match status" value="1"/>
</dbReference>
<evidence type="ECO:0000256" key="5">
    <source>
        <dbReference type="ARBA" id="ARBA00022679"/>
    </source>
</evidence>
<keyword evidence="10" id="KW-0472">Membrane</keyword>
<dbReference type="SUPFAM" id="SSF47384">
    <property type="entry name" value="Homodimeric domain of signal transducing histidine kinase"/>
    <property type="match status" value="1"/>
</dbReference>
<evidence type="ECO:0000313" key="18">
    <source>
        <dbReference type="Proteomes" id="UP000001601"/>
    </source>
</evidence>
<comment type="subcellular location">
    <subcellularLocation>
        <location evidence="2">Membrane</location>
    </subcellularLocation>
</comment>
<dbReference type="SMART" id="SM00448">
    <property type="entry name" value="REC"/>
    <property type="match status" value="2"/>
</dbReference>
<feature type="domain" description="PAS" evidence="15">
    <location>
        <begin position="538"/>
        <end position="585"/>
    </location>
</feature>
<dbReference type="AlphaFoldDB" id="A3XMT5"/>
<proteinExistence type="predicted"/>
<comment type="catalytic activity">
    <reaction evidence="1">
        <text>ATP + protein L-histidine = ADP + protein N-phospho-L-histidine.</text>
        <dbReference type="EC" id="2.7.13.3"/>
    </reaction>
</comment>
<evidence type="ECO:0000256" key="8">
    <source>
        <dbReference type="ARBA" id="ARBA00022840"/>
    </source>
</evidence>
<dbReference type="CDD" id="cd00130">
    <property type="entry name" value="PAS"/>
    <property type="match status" value="3"/>
</dbReference>
<feature type="domain" description="PAS" evidence="15">
    <location>
        <begin position="411"/>
        <end position="481"/>
    </location>
</feature>